<evidence type="ECO:0000256" key="4">
    <source>
        <dbReference type="ARBA" id="ARBA00022692"/>
    </source>
</evidence>
<evidence type="ECO:0000313" key="11">
    <source>
        <dbReference type="Proteomes" id="UP000830729"/>
    </source>
</evidence>
<dbReference type="InterPro" id="IPR043429">
    <property type="entry name" value="ArtM/GltK/GlnP/TcyL/YhdX-like"/>
</dbReference>
<evidence type="ECO:0000256" key="5">
    <source>
        <dbReference type="ARBA" id="ARBA00022970"/>
    </source>
</evidence>
<dbReference type="InterPro" id="IPR010065">
    <property type="entry name" value="AA_ABC_transptr_permease_3TM"/>
</dbReference>
<feature type="transmembrane region" description="Helical" evidence="8">
    <location>
        <begin position="79"/>
        <end position="100"/>
    </location>
</feature>
<dbReference type="PANTHER" id="PTHR30614:SF0">
    <property type="entry name" value="L-CYSTINE TRANSPORT SYSTEM PERMEASE PROTEIN TCYL"/>
    <property type="match status" value="1"/>
</dbReference>
<organism evidence="10 11">
    <name type="scientific">Halorussus limi</name>
    <dbReference type="NCBI Taxonomy" id="2938695"/>
    <lineage>
        <taxon>Archaea</taxon>
        <taxon>Methanobacteriati</taxon>
        <taxon>Methanobacteriota</taxon>
        <taxon>Stenosarchaea group</taxon>
        <taxon>Halobacteria</taxon>
        <taxon>Halobacteriales</taxon>
        <taxon>Haladaptataceae</taxon>
        <taxon>Halorussus</taxon>
    </lineage>
</organism>
<sequence>MSDVTRRATAAPRWRSYGLRQWLGVGAAALFWGWLVFRWVNDWLLGGAVVPPGQPLIPAATFAGVAESLSAAADALGVLGWPLAQVAGLFSFLATGASALPALAKGAWLTVVLTVTTIALGFVLAVPLAVARVYGEKTAWLSLAYTELIRGTPLLAQLFVLYYGMGLSAWIRELPLVGVGIVPGQAVWVAIIGFTINGSAYQSEYIRAAIESVDSGQLTAARAVGMSKLAGIRHVVLPQGLRYAIPGWSNELVYLIKYSSLAAFITVPELFERADAIASETFEFTTMYAFAALLYLGLVLSASKLMSFVERRFAIPGIGDVEGRDR</sequence>
<evidence type="ECO:0000259" key="9">
    <source>
        <dbReference type="PROSITE" id="PS50928"/>
    </source>
</evidence>
<keyword evidence="2 8" id="KW-0813">Transport</keyword>
<dbReference type="SUPFAM" id="SSF161098">
    <property type="entry name" value="MetI-like"/>
    <property type="match status" value="1"/>
</dbReference>
<dbReference type="PANTHER" id="PTHR30614">
    <property type="entry name" value="MEMBRANE COMPONENT OF AMINO ACID ABC TRANSPORTER"/>
    <property type="match status" value="1"/>
</dbReference>
<dbReference type="Gene3D" id="1.10.3720.10">
    <property type="entry name" value="MetI-like"/>
    <property type="match status" value="1"/>
</dbReference>
<feature type="transmembrane region" description="Helical" evidence="8">
    <location>
        <begin position="287"/>
        <end position="306"/>
    </location>
</feature>
<dbReference type="CDD" id="cd06261">
    <property type="entry name" value="TM_PBP2"/>
    <property type="match status" value="1"/>
</dbReference>
<accession>A0A8U0HVP1</accession>
<feature type="transmembrane region" description="Helical" evidence="8">
    <location>
        <begin position="107"/>
        <end position="134"/>
    </location>
</feature>
<dbReference type="GeneID" id="72183853"/>
<keyword evidence="6 8" id="KW-1133">Transmembrane helix</keyword>
<dbReference type="GO" id="GO:0022857">
    <property type="term" value="F:transmembrane transporter activity"/>
    <property type="evidence" value="ECO:0007669"/>
    <property type="project" value="InterPro"/>
</dbReference>
<dbReference type="Proteomes" id="UP000830729">
    <property type="component" value="Chromosome"/>
</dbReference>
<dbReference type="InterPro" id="IPR035906">
    <property type="entry name" value="MetI-like_sf"/>
</dbReference>
<comment type="similarity">
    <text evidence="8">Belongs to the binding-protein-dependent transport system permease family.</text>
</comment>
<evidence type="ECO:0000313" key="10">
    <source>
        <dbReference type="EMBL" id="UPV74781.1"/>
    </source>
</evidence>
<dbReference type="EMBL" id="CP096659">
    <property type="protein sequence ID" value="UPV74781.1"/>
    <property type="molecule type" value="Genomic_DNA"/>
</dbReference>
<dbReference type="Pfam" id="PF00528">
    <property type="entry name" value="BPD_transp_1"/>
    <property type="match status" value="1"/>
</dbReference>
<keyword evidence="3" id="KW-1003">Cell membrane</keyword>
<evidence type="ECO:0000256" key="1">
    <source>
        <dbReference type="ARBA" id="ARBA00004651"/>
    </source>
</evidence>
<dbReference type="PROSITE" id="PS50928">
    <property type="entry name" value="ABC_TM1"/>
    <property type="match status" value="1"/>
</dbReference>
<keyword evidence="4 8" id="KW-0812">Transmembrane</keyword>
<dbReference type="RefSeq" id="WP_248650824.1">
    <property type="nucleotide sequence ID" value="NZ_CP096659.1"/>
</dbReference>
<comment type="subcellular location">
    <subcellularLocation>
        <location evidence="1 8">Cell membrane</location>
        <topology evidence="1 8">Multi-pass membrane protein</topology>
    </subcellularLocation>
</comment>
<keyword evidence="11" id="KW-1185">Reference proteome</keyword>
<keyword evidence="5" id="KW-0029">Amino-acid transport</keyword>
<dbReference type="AlphaFoldDB" id="A0A8U0HVP1"/>
<dbReference type="NCBIfam" id="TIGR01726">
    <property type="entry name" value="HEQRo_perm_3TM"/>
    <property type="match status" value="1"/>
</dbReference>
<dbReference type="InterPro" id="IPR000515">
    <property type="entry name" value="MetI-like"/>
</dbReference>
<evidence type="ECO:0000256" key="8">
    <source>
        <dbReference type="RuleBase" id="RU363032"/>
    </source>
</evidence>
<dbReference type="GO" id="GO:0006865">
    <property type="term" value="P:amino acid transport"/>
    <property type="evidence" value="ECO:0007669"/>
    <property type="project" value="UniProtKB-KW"/>
</dbReference>
<name>A0A8U0HVP1_9EURY</name>
<dbReference type="KEGG" id="halx:M0R89_01600"/>
<evidence type="ECO:0000256" key="7">
    <source>
        <dbReference type="ARBA" id="ARBA00023136"/>
    </source>
</evidence>
<dbReference type="GO" id="GO:0043190">
    <property type="term" value="C:ATP-binding cassette (ABC) transporter complex"/>
    <property type="evidence" value="ECO:0007669"/>
    <property type="project" value="InterPro"/>
</dbReference>
<evidence type="ECO:0000256" key="6">
    <source>
        <dbReference type="ARBA" id="ARBA00022989"/>
    </source>
</evidence>
<feature type="transmembrane region" description="Helical" evidence="8">
    <location>
        <begin position="154"/>
        <end position="171"/>
    </location>
</feature>
<protein>
    <submittedName>
        <fullName evidence="10">Amino acid ABC transporter permease</fullName>
    </submittedName>
</protein>
<reference evidence="10 11" key="1">
    <citation type="submission" date="2022-04" db="EMBL/GenBank/DDBJ databases">
        <title>Diverse halophilic archaea isolated from saline environments.</title>
        <authorList>
            <person name="Cui H.-L."/>
        </authorList>
    </citation>
    <scope>NUCLEOTIDE SEQUENCE [LARGE SCALE GENOMIC DNA]</scope>
    <source>
        <strain evidence="10 11">XZYJT49</strain>
    </source>
</reference>
<feature type="transmembrane region" description="Helical" evidence="8">
    <location>
        <begin position="176"/>
        <end position="196"/>
    </location>
</feature>
<feature type="domain" description="ABC transmembrane type-1" evidence="9">
    <location>
        <begin position="107"/>
        <end position="306"/>
    </location>
</feature>
<keyword evidence="7 8" id="KW-0472">Membrane</keyword>
<evidence type="ECO:0000256" key="3">
    <source>
        <dbReference type="ARBA" id="ARBA00022475"/>
    </source>
</evidence>
<feature type="transmembrane region" description="Helical" evidence="8">
    <location>
        <begin position="21"/>
        <end position="40"/>
    </location>
</feature>
<proteinExistence type="inferred from homology"/>
<evidence type="ECO:0000256" key="2">
    <source>
        <dbReference type="ARBA" id="ARBA00022448"/>
    </source>
</evidence>
<gene>
    <name evidence="10" type="ORF">M0R89_01600</name>
</gene>